<dbReference type="AlphaFoldDB" id="A0A919J8Y1"/>
<evidence type="ECO:0000313" key="3">
    <source>
        <dbReference type="Proteomes" id="UP000598174"/>
    </source>
</evidence>
<accession>A0A919J8Y1</accession>
<evidence type="ECO:0000259" key="1">
    <source>
        <dbReference type="Pfam" id="PF13443"/>
    </source>
</evidence>
<protein>
    <recommendedName>
        <fullName evidence="1">HTH cro/C1-type domain-containing protein</fullName>
    </recommendedName>
</protein>
<reference evidence="2" key="1">
    <citation type="submission" date="2021-01" db="EMBL/GenBank/DDBJ databases">
        <title>Whole genome shotgun sequence of Actinoplanes ferrugineus NBRC 15555.</title>
        <authorList>
            <person name="Komaki H."/>
            <person name="Tamura T."/>
        </authorList>
    </citation>
    <scope>NUCLEOTIDE SEQUENCE</scope>
    <source>
        <strain evidence="2">NBRC 15555</strain>
    </source>
</reference>
<comment type="caution">
    <text evidence="2">The sequence shown here is derived from an EMBL/GenBank/DDBJ whole genome shotgun (WGS) entry which is preliminary data.</text>
</comment>
<keyword evidence="3" id="KW-1185">Reference proteome</keyword>
<dbReference type="CDD" id="cd00093">
    <property type="entry name" value="HTH_XRE"/>
    <property type="match status" value="1"/>
</dbReference>
<dbReference type="InterPro" id="IPR001387">
    <property type="entry name" value="Cro/C1-type_HTH"/>
</dbReference>
<dbReference type="SUPFAM" id="SSF47413">
    <property type="entry name" value="lambda repressor-like DNA-binding domains"/>
    <property type="match status" value="1"/>
</dbReference>
<dbReference type="Gene3D" id="2.60.120.10">
    <property type="entry name" value="Jelly Rolls"/>
    <property type="match status" value="2"/>
</dbReference>
<feature type="domain" description="HTH cro/C1-type" evidence="1">
    <location>
        <begin position="242"/>
        <end position="298"/>
    </location>
</feature>
<name>A0A919J8Y1_9ACTN</name>
<dbReference type="GO" id="GO:0003677">
    <property type="term" value="F:DNA binding"/>
    <property type="evidence" value="ECO:0007669"/>
    <property type="project" value="InterPro"/>
</dbReference>
<dbReference type="Pfam" id="PF13443">
    <property type="entry name" value="HTH_26"/>
    <property type="match status" value="1"/>
</dbReference>
<dbReference type="InterPro" id="IPR014710">
    <property type="entry name" value="RmlC-like_jellyroll"/>
</dbReference>
<evidence type="ECO:0000313" key="2">
    <source>
        <dbReference type="EMBL" id="GIE15472.1"/>
    </source>
</evidence>
<proteinExistence type="predicted"/>
<dbReference type="Proteomes" id="UP000598174">
    <property type="component" value="Unassembled WGS sequence"/>
</dbReference>
<dbReference type="Gene3D" id="1.10.260.40">
    <property type="entry name" value="lambda repressor-like DNA-binding domains"/>
    <property type="match status" value="1"/>
</dbReference>
<dbReference type="EMBL" id="BOMM01000067">
    <property type="protein sequence ID" value="GIE15472.1"/>
    <property type="molecule type" value="Genomic_DNA"/>
</dbReference>
<dbReference type="InterPro" id="IPR010982">
    <property type="entry name" value="Lambda_DNA-bd_dom_sf"/>
</dbReference>
<gene>
    <name evidence="2" type="ORF">Afe05nite_73120</name>
</gene>
<sequence length="450" mass="48959">MSIADQPGPDPAYAARAAALLRAAANDLKRNDVSAEADLGLPAGSFADYTSGRLPITWDLVGRATRAWPLNERDLLPIHDDTEHGLRVVRAKESLASSRIIERGGGPYYEYRDTAMSRLASYRPEWIKMLRVVGDNDPDNPSVNWNKGHLLYQFTYFVGPVNYYYRSGDRSFCVPMSTGDSVWGLPFAPHSFTARSATEPAYILALTYGGELTGDAQRELSAFGHAITGSLALTPGDHGAMLRALMAARLVTVPELARRSGLTGERISQLGATPGRAGWDELVALAGALGVSVRELLVPHTTTEHDVRLQPAGAAPTWEHPGPAGPAYRFTQLAGDPLHPHTTSLQVEVLTSRADSPLPPTYQHQYLFVLGDEPLTVHWHHHDEPFAARLEPGDSAYVIPGIELSLSAEARTRLLMLRIAGSTTPEVRFALGAMPAGGLGRYVAEDRLWY</sequence>
<dbReference type="RefSeq" id="WP_203821837.1">
    <property type="nucleotide sequence ID" value="NZ_BAAABP010000019.1"/>
</dbReference>
<organism evidence="2 3">
    <name type="scientific">Paractinoplanes ferrugineus</name>
    <dbReference type="NCBI Taxonomy" id="113564"/>
    <lineage>
        <taxon>Bacteria</taxon>
        <taxon>Bacillati</taxon>
        <taxon>Actinomycetota</taxon>
        <taxon>Actinomycetes</taxon>
        <taxon>Micromonosporales</taxon>
        <taxon>Micromonosporaceae</taxon>
        <taxon>Paractinoplanes</taxon>
    </lineage>
</organism>